<reference evidence="2" key="1">
    <citation type="journal article" date="2019" name="Int. J. Syst. Evol. Microbiol.">
        <title>The Global Catalogue of Microorganisms (GCM) 10K type strain sequencing project: providing services to taxonomists for standard genome sequencing and annotation.</title>
        <authorList>
            <consortium name="The Broad Institute Genomics Platform"/>
            <consortium name="The Broad Institute Genome Sequencing Center for Infectious Disease"/>
            <person name="Wu L."/>
            <person name="Ma J."/>
        </authorList>
    </citation>
    <scope>NUCLEOTIDE SEQUENCE [LARGE SCALE GENOMIC DNA]</scope>
    <source>
        <strain evidence="2">CCUG 43114</strain>
    </source>
</reference>
<accession>A0ABW0GLZ6</accession>
<evidence type="ECO:0000313" key="1">
    <source>
        <dbReference type="EMBL" id="MFC5380524.1"/>
    </source>
</evidence>
<comment type="caution">
    <text evidence="1">The sequence shown here is derived from an EMBL/GenBank/DDBJ whole genome shotgun (WGS) entry which is preliminary data.</text>
</comment>
<dbReference type="EMBL" id="JBHSLD010000007">
    <property type="protein sequence ID" value="MFC5380524.1"/>
    <property type="molecule type" value="Genomic_DNA"/>
</dbReference>
<evidence type="ECO:0000313" key="2">
    <source>
        <dbReference type="Proteomes" id="UP001596122"/>
    </source>
</evidence>
<dbReference type="Proteomes" id="UP001596122">
    <property type="component" value="Unassembled WGS sequence"/>
</dbReference>
<proteinExistence type="predicted"/>
<sequence>MDLDVVSCACRPRLVVVHPDAHVRALVRHATPPLLLPLGLARGSHLLTWLASGSGTTRLVVALDPARTPAGPLRERLPRTISTHLLSISDLRLDEPDPAVDSTLPRRRLTRTSLARHLRGLGLDGSTCVCPPATVTRPTAVTA</sequence>
<name>A0ABW0GLZ6_9MICO</name>
<dbReference type="RefSeq" id="WP_340268102.1">
    <property type="nucleotide sequence ID" value="NZ_JBBEOG010000002.1"/>
</dbReference>
<protein>
    <submittedName>
        <fullName evidence="1">Uncharacterized protein</fullName>
    </submittedName>
</protein>
<keyword evidence="2" id="KW-1185">Reference proteome</keyword>
<organism evidence="1 2">
    <name type="scientific">Aquipuribacter nitratireducens</name>
    <dbReference type="NCBI Taxonomy" id="650104"/>
    <lineage>
        <taxon>Bacteria</taxon>
        <taxon>Bacillati</taxon>
        <taxon>Actinomycetota</taxon>
        <taxon>Actinomycetes</taxon>
        <taxon>Micrococcales</taxon>
        <taxon>Intrasporangiaceae</taxon>
        <taxon>Aquipuribacter</taxon>
    </lineage>
</organism>
<gene>
    <name evidence="1" type="ORF">ACFPJ6_06960</name>
</gene>